<dbReference type="Proteomes" id="UP001162029">
    <property type="component" value="Unassembled WGS sequence"/>
</dbReference>
<evidence type="ECO:0000313" key="2">
    <source>
        <dbReference type="EMBL" id="CAI5741789.1"/>
    </source>
</evidence>
<gene>
    <name evidence="2" type="ORF">PDE001_LOCUS7979</name>
</gene>
<reference evidence="2" key="1">
    <citation type="submission" date="2022-12" db="EMBL/GenBank/DDBJ databases">
        <authorList>
            <person name="Webb A."/>
        </authorList>
    </citation>
    <scope>NUCLEOTIDE SEQUENCE</scope>
    <source>
        <strain evidence="2">Pd1</strain>
    </source>
</reference>
<protein>
    <submittedName>
        <fullName evidence="2">Uncharacterized protein</fullName>
    </submittedName>
</protein>
<sequence>MATEAKKERSAVDADVAELRNNRIDDINRISLGDNEEHEENQGKTDDLDIAQKKNRGLSVQVEKKIELIEDKEVNVAETCNYLGQVFLDREDILALLWNSASRWRLTEKTWMHGSTWRAPSTVLATFMMRRLLSGAP</sequence>
<comment type="caution">
    <text evidence="2">The sequence shown here is derived from an EMBL/GenBank/DDBJ whole genome shotgun (WGS) entry which is preliminary data.</text>
</comment>
<feature type="compositionally biased region" description="Basic and acidic residues" evidence="1">
    <location>
        <begin position="40"/>
        <end position="50"/>
    </location>
</feature>
<organism evidence="2 3">
    <name type="scientific">Peronospora destructor</name>
    <dbReference type="NCBI Taxonomy" id="86335"/>
    <lineage>
        <taxon>Eukaryota</taxon>
        <taxon>Sar</taxon>
        <taxon>Stramenopiles</taxon>
        <taxon>Oomycota</taxon>
        <taxon>Peronosporomycetes</taxon>
        <taxon>Peronosporales</taxon>
        <taxon>Peronosporaceae</taxon>
        <taxon>Peronospora</taxon>
    </lineage>
</organism>
<accession>A0AAV0V4X8</accession>
<feature type="region of interest" description="Disordered" evidence="1">
    <location>
        <begin position="30"/>
        <end position="50"/>
    </location>
</feature>
<keyword evidence="3" id="KW-1185">Reference proteome</keyword>
<dbReference type="EMBL" id="CANTFM010001619">
    <property type="protein sequence ID" value="CAI5741789.1"/>
    <property type="molecule type" value="Genomic_DNA"/>
</dbReference>
<evidence type="ECO:0000313" key="3">
    <source>
        <dbReference type="Proteomes" id="UP001162029"/>
    </source>
</evidence>
<name>A0AAV0V4X8_9STRA</name>
<evidence type="ECO:0000256" key="1">
    <source>
        <dbReference type="SAM" id="MobiDB-lite"/>
    </source>
</evidence>
<dbReference type="AlphaFoldDB" id="A0AAV0V4X8"/>
<proteinExistence type="predicted"/>